<sequence length="301" mass="33029">MNFIIVLVPVFFIFAVGYVGQKWIGFDTRTLSKMAIYLMSPFLALRTFYQNELSLDYVYLTIYALGLCFGLISIVYLLAYVKKYNRKETSSLILSSVFMNNGNFGTPVALFVFGTTGFDIAVILLVIQQLIMSTVGVYYAAKGSEVETCLKDAILAALRIPIAYGAVIGLLLQVLHIEIPDTLYQSINLIADAAIPTIMIILGMQLAKISLVNLEVGKILYSINIKLLIAPLVACAFVWVLPVSEVVGDIMVLMAAMPSAANTTMFALQFNTKPEFVSSVTLISTIMSIITLPIVLFLLSL</sequence>
<dbReference type="InterPro" id="IPR038770">
    <property type="entry name" value="Na+/solute_symporter_sf"/>
</dbReference>
<feature type="transmembrane region" description="Helical" evidence="8">
    <location>
        <begin position="92"/>
        <end position="114"/>
    </location>
</feature>
<evidence type="ECO:0000256" key="4">
    <source>
        <dbReference type="ARBA" id="ARBA00022475"/>
    </source>
</evidence>
<feature type="transmembrane region" description="Helical" evidence="8">
    <location>
        <begin position="246"/>
        <end position="268"/>
    </location>
</feature>
<dbReference type="GO" id="GO:0055085">
    <property type="term" value="P:transmembrane transport"/>
    <property type="evidence" value="ECO:0007669"/>
    <property type="project" value="InterPro"/>
</dbReference>
<evidence type="ECO:0000313" key="10">
    <source>
        <dbReference type="Proteomes" id="UP000321363"/>
    </source>
</evidence>
<keyword evidence="6 8" id="KW-1133">Transmembrane helix</keyword>
<evidence type="ECO:0000256" key="6">
    <source>
        <dbReference type="ARBA" id="ARBA00022989"/>
    </source>
</evidence>
<evidence type="ECO:0000313" key="9">
    <source>
        <dbReference type="EMBL" id="TXC82202.1"/>
    </source>
</evidence>
<dbReference type="AlphaFoldDB" id="A0A5C6V9M4"/>
<feature type="transmembrane region" description="Helical" evidence="8">
    <location>
        <begin position="187"/>
        <end position="207"/>
    </location>
</feature>
<evidence type="ECO:0000256" key="2">
    <source>
        <dbReference type="ARBA" id="ARBA00010145"/>
    </source>
</evidence>
<keyword evidence="3" id="KW-0813">Transport</keyword>
<reference evidence="9 10" key="1">
    <citation type="journal article" date="2005" name="Int. J. Syst. Evol. Microbiol.">
        <title>Bacillus litoralis sp. nov., isolated from a tidal flat of the Yellow Sea in Korea.</title>
        <authorList>
            <person name="Yoon J.H."/>
            <person name="Oh T.K."/>
        </authorList>
    </citation>
    <scope>NUCLEOTIDE SEQUENCE [LARGE SCALE GENOMIC DNA]</scope>
    <source>
        <strain evidence="9 10">SW-211</strain>
    </source>
</reference>
<evidence type="ECO:0000256" key="7">
    <source>
        <dbReference type="ARBA" id="ARBA00023136"/>
    </source>
</evidence>
<feature type="transmembrane region" description="Helical" evidence="8">
    <location>
        <begin position="120"/>
        <end position="141"/>
    </location>
</feature>
<keyword evidence="4" id="KW-1003">Cell membrane</keyword>
<dbReference type="Gene3D" id="1.20.1530.20">
    <property type="match status" value="2"/>
</dbReference>
<evidence type="ECO:0000256" key="1">
    <source>
        <dbReference type="ARBA" id="ARBA00004651"/>
    </source>
</evidence>
<dbReference type="PANTHER" id="PTHR36838">
    <property type="entry name" value="AUXIN EFFLUX CARRIER FAMILY PROTEIN"/>
    <property type="match status" value="1"/>
</dbReference>
<keyword evidence="5 8" id="KW-0812">Transmembrane</keyword>
<dbReference type="EMBL" id="VOQF01000021">
    <property type="protein sequence ID" value="TXC82202.1"/>
    <property type="molecule type" value="Genomic_DNA"/>
</dbReference>
<dbReference type="InterPro" id="IPR004776">
    <property type="entry name" value="Mem_transp_PIN-like"/>
</dbReference>
<accession>A0A5C6V9M4</accession>
<comment type="caution">
    <text evidence="9">The sequence shown here is derived from an EMBL/GenBank/DDBJ whole genome shotgun (WGS) entry which is preliminary data.</text>
</comment>
<evidence type="ECO:0000256" key="3">
    <source>
        <dbReference type="ARBA" id="ARBA00022448"/>
    </source>
</evidence>
<feature type="transmembrane region" description="Helical" evidence="8">
    <location>
        <begin position="280"/>
        <end position="299"/>
    </location>
</feature>
<feature type="transmembrane region" description="Helical" evidence="8">
    <location>
        <begin position="61"/>
        <end position="80"/>
    </location>
</feature>
<dbReference type="Proteomes" id="UP000321363">
    <property type="component" value="Unassembled WGS sequence"/>
</dbReference>
<evidence type="ECO:0000256" key="8">
    <source>
        <dbReference type="SAM" id="Phobius"/>
    </source>
</evidence>
<feature type="transmembrane region" description="Helical" evidence="8">
    <location>
        <begin position="219"/>
        <end position="240"/>
    </location>
</feature>
<protein>
    <submittedName>
        <fullName evidence="9">AEC family transporter</fullName>
    </submittedName>
</protein>
<dbReference type="Pfam" id="PF03547">
    <property type="entry name" value="Mem_trans"/>
    <property type="match status" value="1"/>
</dbReference>
<gene>
    <name evidence="9" type="ORF">FS935_21120</name>
</gene>
<comment type="similarity">
    <text evidence="2">Belongs to the auxin efflux carrier (TC 2.A.69) family.</text>
</comment>
<proteinExistence type="inferred from homology"/>
<name>A0A5C6V9M4_9BACI</name>
<keyword evidence="10" id="KW-1185">Reference proteome</keyword>
<dbReference type="GO" id="GO:0005886">
    <property type="term" value="C:plasma membrane"/>
    <property type="evidence" value="ECO:0007669"/>
    <property type="project" value="UniProtKB-SubCell"/>
</dbReference>
<organism evidence="9 10">
    <name type="scientific">Metabacillus litoralis</name>
    <dbReference type="NCBI Taxonomy" id="152268"/>
    <lineage>
        <taxon>Bacteria</taxon>
        <taxon>Bacillati</taxon>
        <taxon>Bacillota</taxon>
        <taxon>Bacilli</taxon>
        <taxon>Bacillales</taxon>
        <taxon>Bacillaceae</taxon>
        <taxon>Metabacillus</taxon>
    </lineage>
</organism>
<dbReference type="OrthoDB" id="148377at2"/>
<evidence type="ECO:0000256" key="5">
    <source>
        <dbReference type="ARBA" id="ARBA00022692"/>
    </source>
</evidence>
<feature type="transmembrane region" description="Helical" evidence="8">
    <location>
        <begin position="6"/>
        <end position="24"/>
    </location>
</feature>
<feature type="transmembrane region" description="Helical" evidence="8">
    <location>
        <begin position="153"/>
        <end position="175"/>
    </location>
</feature>
<dbReference type="PANTHER" id="PTHR36838:SF1">
    <property type="entry name" value="SLR1864 PROTEIN"/>
    <property type="match status" value="1"/>
</dbReference>
<dbReference type="RefSeq" id="WP_146950628.1">
    <property type="nucleotide sequence ID" value="NZ_VOQF01000021.1"/>
</dbReference>
<comment type="subcellular location">
    <subcellularLocation>
        <location evidence="1">Cell membrane</location>
        <topology evidence="1">Multi-pass membrane protein</topology>
    </subcellularLocation>
</comment>
<keyword evidence="7 8" id="KW-0472">Membrane</keyword>